<keyword evidence="1" id="KW-0238">DNA-binding</keyword>
<accession>D9WL81</accession>
<dbReference type="InterPro" id="IPR009061">
    <property type="entry name" value="DNA-bd_dom_put_sf"/>
</dbReference>
<dbReference type="PRINTS" id="PR00040">
    <property type="entry name" value="HTHMERR"/>
</dbReference>
<dbReference type="SUPFAM" id="SSF46955">
    <property type="entry name" value="Putative DNA-binding domain"/>
    <property type="match status" value="1"/>
</dbReference>
<evidence type="ECO:0000256" key="1">
    <source>
        <dbReference type="ARBA" id="ARBA00023125"/>
    </source>
</evidence>
<dbReference type="HOGENOM" id="CLU_060077_4_0_11"/>
<dbReference type="PANTHER" id="PTHR30204:SF97">
    <property type="entry name" value="MERR FAMILY REGULATORY PROTEIN"/>
    <property type="match status" value="1"/>
</dbReference>
<dbReference type="EMBL" id="GG657754">
    <property type="protein sequence ID" value="EFL29356.1"/>
    <property type="molecule type" value="Genomic_DNA"/>
</dbReference>
<feature type="domain" description="HTH merR-type" evidence="2">
    <location>
        <begin position="10"/>
        <end position="76"/>
    </location>
</feature>
<dbReference type="AlphaFoldDB" id="D9WL81"/>
<evidence type="ECO:0000259" key="2">
    <source>
        <dbReference type="PROSITE" id="PS50937"/>
    </source>
</evidence>
<dbReference type="Pfam" id="PF13411">
    <property type="entry name" value="MerR_1"/>
    <property type="match status" value="1"/>
</dbReference>
<dbReference type="InterPro" id="IPR047057">
    <property type="entry name" value="MerR_fam"/>
</dbReference>
<dbReference type="RefSeq" id="WP_009721153.1">
    <property type="nucleotide sequence ID" value="NZ_GG657754.1"/>
</dbReference>
<organism evidence="3 4">
    <name type="scientific">Streptomyces himastatinicus ATCC 53653</name>
    <dbReference type="NCBI Taxonomy" id="457427"/>
    <lineage>
        <taxon>Bacteria</taxon>
        <taxon>Bacillati</taxon>
        <taxon>Actinomycetota</taxon>
        <taxon>Actinomycetes</taxon>
        <taxon>Kitasatosporales</taxon>
        <taxon>Streptomycetaceae</taxon>
        <taxon>Streptomyces</taxon>
        <taxon>Streptomyces violaceusniger group</taxon>
    </lineage>
</organism>
<dbReference type="Gene3D" id="1.10.1660.10">
    <property type="match status" value="1"/>
</dbReference>
<dbReference type="Proteomes" id="UP000003963">
    <property type="component" value="Unassembled WGS sequence"/>
</dbReference>
<sequence>MPPDVGRPSRIGEVAEKAGVSVRALRYYEEQGLLQAGCSPGGQRHYPDTAVGRVRLIQQLYAAGLPSRVVREVLPCVDTGEEKTDQRIIDLLAVRDQLDDVIAIARDPDSDCSHVQ</sequence>
<evidence type="ECO:0000313" key="4">
    <source>
        <dbReference type="Proteomes" id="UP000003963"/>
    </source>
</evidence>
<dbReference type="PANTHER" id="PTHR30204">
    <property type="entry name" value="REDOX-CYCLING DRUG-SENSING TRANSCRIPTIONAL ACTIVATOR SOXR"/>
    <property type="match status" value="1"/>
</dbReference>
<dbReference type="STRING" id="457427.SSOG_09070"/>
<dbReference type="GO" id="GO:0003700">
    <property type="term" value="F:DNA-binding transcription factor activity"/>
    <property type="evidence" value="ECO:0007669"/>
    <property type="project" value="InterPro"/>
</dbReference>
<dbReference type="InterPro" id="IPR000551">
    <property type="entry name" value="MerR-type_HTH_dom"/>
</dbReference>
<name>D9WL81_9ACTN</name>
<dbReference type="GO" id="GO:0003677">
    <property type="term" value="F:DNA binding"/>
    <property type="evidence" value="ECO:0007669"/>
    <property type="project" value="UniProtKB-KW"/>
</dbReference>
<evidence type="ECO:0000313" key="3">
    <source>
        <dbReference type="EMBL" id="EFL29356.1"/>
    </source>
</evidence>
<gene>
    <name evidence="3" type="ORF">SSOG_09070</name>
</gene>
<protein>
    <submittedName>
        <fullName evidence="3">MerR family transcription regulator</fullName>
    </submittedName>
</protein>
<dbReference type="PROSITE" id="PS00552">
    <property type="entry name" value="HTH_MERR_1"/>
    <property type="match status" value="1"/>
</dbReference>
<dbReference type="PROSITE" id="PS50937">
    <property type="entry name" value="HTH_MERR_2"/>
    <property type="match status" value="1"/>
</dbReference>
<dbReference type="SMART" id="SM00422">
    <property type="entry name" value="HTH_MERR"/>
    <property type="match status" value="1"/>
</dbReference>
<keyword evidence="4" id="KW-1185">Reference proteome</keyword>
<proteinExistence type="predicted"/>
<reference evidence="3 4" key="1">
    <citation type="submission" date="2009-02" db="EMBL/GenBank/DDBJ databases">
        <title>Annotation of Streptomyces hygroscopicus strain ATCC 53653.</title>
        <authorList>
            <consortium name="The Broad Institute Genome Sequencing Platform"/>
            <consortium name="Broad Institute Microbial Sequencing Center"/>
            <person name="Fischbach M."/>
            <person name="Godfrey P."/>
            <person name="Ward D."/>
            <person name="Young S."/>
            <person name="Zeng Q."/>
            <person name="Koehrsen M."/>
            <person name="Alvarado L."/>
            <person name="Berlin A.M."/>
            <person name="Bochicchio J."/>
            <person name="Borenstein D."/>
            <person name="Chapman S.B."/>
            <person name="Chen Z."/>
            <person name="Engels R."/>
            <person name="Freedman E."/>
            <person name="Gellesch M."/>
            <person name="Goldberg J."/>
            <person name="Griggs A."/>
            <person name="Gujja S."/>
            <person name="Heilman E.R."/>
            <person name="Heiman D.I."/>
            <person name="Hepburn T.A."/>
            <person name="Howarth C."/>
            <person name="Jen D."/>
            <person name="Larson L."/>
            <person name="Lewis B."/>
            <person name="Mehta T."/>
            <person name="Park D."/>
            <person name="Pearson M."/>
            <person name="Richards J."/>
            <person name="Roberts A."/>
            <person name="Saif S."/>
            <person name="Shea T.D."/>
            <person name="Shenoy N."/>
            <person name="Sisk P."/>
            <person name="Stolte C."/>
            <person name="Sykes S.N."/>
            <person name="Thomson T."/>
            <person name="Walk T."/>
            <person name="White J."/>
            <person name="Yandava C."/>
            <person name="Straight P."/>
            <person name="Clardy J."/>
            <person name="Hung D."/>
            <person name="Kolter R."/>
            <person name="Mekalanos J."/>
            <person name="Walker S."/>
            <person name="Walsh C.T."/>
            <person name="Wieland-Brown L.C."/>
            <person name="Haas B."/>
            <person name="Nusbaum C."/>
            <person name="Birren B."/>
        </authorList>
    </citation>
    <scope>NUCLEOTIDE SEQUENCE [LARGE SCALE GENOMIC DNA]</scope>
    <source>
        <strain evidence="3 4">ATCC 53653</strain>
    </source>
</reference>
<dbReference type="OrthoDB" id="3824912at2"/>